<dbReference type="PANTHER" id="PTHR43000">
    <property type="entry name" value="DTDP-D-GLUCOSE 4,6-DEHYDRATASE-RELATED"/>
    <property type="match status" value="1"/>
</dbReference>
<protein>
    <submittedName>
        <fullName evidence="3">UDP-glucose 4-epimerase</fullName>
    </submittedName>
</protein>
<evidence type="ECO:0000259" key="2">
    <source>
        <dbReference type="Pfam" id="PF01370"/>
    </source>
</evidence>
<gene>
    <name evidence="3" type="ORF">SAMN04488123_107148</name>
</gene>
<evidence type="ECO:0000313" key="3">
    <source>
        <dbReference type="EMBL" id="SDI86309.1"/>
    </source>
</evidence>
<evidence type="ECO:0000256" key="1">
    <source>
        <dbReference type="ARBA" id="ARBA00007637"/>
    </source>
</evidence>
<name>A0A1G8P1I9_9BACI</name>
<evidence type="ECO:0000313" key="4">
    <source>
        <dbReference type="Proteomes" id="UP000198853"/>
    </source>
</evidence>
<sequence>MVRYLVTGGAGFIGSNLVQALVSQGANVKVLDNFNTGNGDNLRVCHDDIELIDGDFTDPHVVKKAVKDVDIIFHQGAIPSVPKSIEHPIQTNHANVTGTLQLLQAAVAENVDRFIYAASSSAYGDGEELPKKEKQAGKPMSPYAVSKYAGEHYCKAFYESFGLETVSLRYFNVFGPGQDPQSEYAAVIPAFISAILQDQPPTIYGDGKQSRDFTYVDNVVAANMLAAKAPKLQGEVINIGSGKRWTLNQLVKKINEKLGKDVQPIYTSERTGDVKHSLADLQRAEALIGYRPTVSFDEGLARTINWFS</sequence>
<dbReference type="Gene3D" id="3.40.50.720">
    <property type="entry name" value="NAD(P)-binding Rossmann-like Domain"/>
    <property type="match status" value="1"/>
</dbReference>
<keyword evidence="4" id="KW-1185">Reference proteome</keyword>
<comment type="similarity">
    <text evidence="1">Belongs to the NAD(P)-dependent epimerase/dehydratase family.</text>
</comment>
<dbReference type="AlphaFoldDB" id="A0A1G8P1I9"/>
<dbReference type="RefSeq" id="WP_090398439.1">
    <property type="nucleotide sequence ID" value="NZ_FNEN01000007.1"/>
</dbReference>
<proteinExistence type="inferred from homology"/>
<dbReference type="CDD" id="cd05256">
    <property type="entry name" value="UDP_AE_SDR_e"/>
    <property type="match status" value="1"/>
</dbReference>
<reference evidence="3 4" key="1">
    <citation type="submission" date="2016-10" db="EMBL/GenBank/DDBJ databases">
        <authorList>
            <person name="de Groot N.N."/>
        </authorList>
    </citation>
    <scope>NUCLEOTIDE SEQUENCE [LARGE SCALE GENOMIC DNA]</scope>
    <source>
        <strain evidence="3 4">DSM 21771</strain>
    </source>
</reference>
<dbReference type="InterPro" id="IPR036291">
    <property type="entry name" value="NAD(P)-bd_dom_sf"/>
</dbReference>
<dbReference type="Gene3D" id="3.90.25.10">
    <property type="entry name" value="UDP-galactose 4-epimerase, domain 1"/>
    <property type="match status" value="1"/>
</dbReference>
<dbReference type="SUPFAM" id="SSF51735">
    <property type="entry name" value="NAD(P)-binding Rossmann-fold domains"/>
    <property type="match status" value="1"/>
</dbReference>
<accession>A0A1G8P1I9</accession>
<feature type="domain" description="NAD-dependent epimerase/dehydratase" evidence="2">
    <location>
        <begin position="5"/>
        <end position="240"/>
    </location>
</feature>
<dbReference type="OrthoDB" id="9811743at2"/>
<dbReference type="PRINTS" id="PR01713">
    <property type="entry name" value="NUCEPIMERASE"/>
</dbReference>
<dbReference type="Proteomes" id="UP000198853">
    <property type="component" value="Unassembled WGS sequence"/>
</dbReference>
<dbReference type="Pfam" id="PF01370">
    <property type="entry name" value="Epimerase"/>
    <property type="match status" value="1"/>
</dbReference>
<dbReference type="InterPro" id="IPR001509">
    <property type="entry name" value="Epimerase_deHydtase"/>
</dbReference>
<dbReference type="EMBL" id="FNEN01000007">
    <property type="protein sequence ID" value="SDI86309.1"/>
    <property type="molecule type" value="Genomic_DNA"/>
</dbReference>
<organism evidence="3 4">
    <name type="scientific">Natribacillus halophilus</name>
    <dbReference type="NCBI Taxonomy" id="549003"/>
    <lineage>
        <taxon>Bacteria</taxon>
        <taxon>Bacillati</taxon>
        <taxon>Bacillota</taxon>
        <taxon>Bacilli</taxon>
        <taxon>Bacillales</taxon>
        <taxon>Bacillaceae</taxon>
        <taxon>Natribacillus</taxon>
    </lineage>
</organism>